<dbReference type="Proteomes" id="UP000256328">
    <property type="component" value="Unassembled WGS sequence"/>
</dbReference>
<gene>
    <name evidence="2" type="ORF">BP5796_02253</name>
</gene>
<evidence type="ECO:0008006" key="4">
    <source>
        <dbReference type="Google" id="ProtNLM"/>
    </source>
</evidence>
<keyword evidence="1" id="KW-0677">Repeat</keyword>
<reference evidence="2 3" key="1">
    <citation type="journal article" date="2018" name="IMA Fungus">
        <title>IMA Genome-F 9: Draft genome sequence of Annulohypoxylon stygium, Aspergillus mulundensis, Berkeleyomyces basicola (syn. Thielaviopsis basicola), Ceratocystis smalleyi, two Cercospora beticola strains, Coleophoma cylindrospora, Fusarium fracticaudum, Phialophora cf. hyalina, and Morchella septimelata.</title>
        <authorList>
            <person name="Wingfield B.D."/>
            <person name="Bills G.F."/>
            <person name="Dong Y."/>
            <person name="Huang W."/>
            <person name="Nel W.J."/>
            <person name="Swalarsk-Parry B.S."/>
            <person name="Vaghefi N."/>
            <person name="Wilken P.M."/>
            <person name="An Z."/>
            <person name="de Beer Z.W."/>
            <person name="De Vos L."/>
            <person name="Chen L."/>
            <person name="Duong T.A."/>
            <person name="Gao Y."/>
            <person name="Hammerbacher A."/>
            <person name="Kikkert J.R."/>
            <person name="Li Y."/>
            <person name="Li H."/>
            <person name="Li K."/>
            <person name="Li Q."/>
            <person name="Liu X."/>
            <person name="Ma X."/>
            <person name="Naidoo K."/>
            <person name="Pethybridge S.J."/>
            <person name="Sun J."/>
            <person name="Steenkamp E.T."/>
            <person name="van der Nest M.A."/>
            <person name="van Wyk S."/>
            <person name="Wingfield M.J."/>
            <person name="Xiong C."/>
            <person name="Yue Q."/>
            <person name="Zhang X."/>
        </authorList>
    </citation>
    <scope>NUCLEOTIDE SEQUENCE [LARGE SCALE GENOMIC DNA]</scope>
    <source>
        <strain evidence="2 3">BP5796</strain>
    </source>
</reference>
<evidence type="ECO:0000313" key="2">
    <source>
        <dbReference type="EMBL" id="RDW91088.1"/>
    </source>
</evidence>
<proteinExistence type="predicted"/>
<dbReference type="EMBL" id="PDLN01000003">
    <property type="protein sequence ID" value="RDW91088.1"/>
    <property type="molecule type" value="Genomic_DNA"/>
</dbReference>
<evidence type="ECO:0000256" key="1">
    <source>
        <dbReference type="ARBA" id="ARBA00022737"/>
    </source>
</evidence>
<dbReference type="PANTHER" id="PTHR47933:SF40">
    <property type="entry name" value="PENTATRICOPEPTIDE REPEAT-CONTAINING PROTEIN 1, MITOCHONDRIAL-RELATED"/>
    <property type="match status" value="1"/>
</dbReference>
<accession>A0A3D8SZ95</accession>
<comment type="caution">
    <text evidence="2">The sequence shown here is derived from an EMBL/GenBank/DDBJ whole genome shotgun (WGS) entry which is preliminary data.</text>
</comment>
<dbReference type="AlphaFoldDB" id="A0A3D8SZ95"/>
<dbReference type="Gene3D" id="1.25.40.10">
    <property type="entry name" value="Tetratricopeptide repeat domain"/>
    <property type="match status" value="2"/>
</dbReference>
<dbReference type="PANTHER" id="PTHR47933">
    <property type="entry name" value="PENTATRICOPEPTIDE REPEAT-CONTAINING PROTEIN 1, MITOCHONDRIAL"/>
    <property type="match status" value="1"/>
</dbReference>
<sequence>MASHLTRQVFRALLSNEGLVLRCPNRTGALCRRQHALSLRSRLPSRRTLFGFSEKAAKLPKEPSLVPGYRQMLELNSREKLQARPPPHDELVKAFAAFFNHKRISEESINNLQAQHALRTFRYIQKNAASDGGDGLTNESLRNAMLCLARKPNDQTDWHCIFAKELYAELARRNNPDPNFITSIRYIKVLTFSGNSLAARDQILALSKTNSNNIEPRKGTKAHWWPLVLEGFAAENNESELVKSLELAKEDGIDYTPRFQYVVTKFYFSKNDTAKARFWFDKALAERKEGEVPHQPLPETLVEMLRFSIRNNELDWCNTKFRQLLDSEPTKPLWDVIFQWAAGALGKGVEDVERMMDVMIRRYPEEDGMRPDADTINGLVQLAVHLEDPYLAERYLSMGQKRGIRPNSETFMLQLDYRIEAGDLTGAQAAYEALQIEVITNDEDLPIINKYIRALCTSKSANSDAIQMITSDLEQRHARLEADTVAALSTLYLNNREFQEVVDLLQTNAFHQNLEERALVRKAFVDFCFDRNTSTALAWETYTIILNLFKEADIKQRTGLMNEFFDRGRSDMACHVFGHMRAHIRKEIRPVAETYIQCFEGIAKHSDRESLDMVHNMLKLDVSIEPSTRLYNSLMLAYTACDDGYRALDYWSDITNSREGPNYKSLEIVFRACSRRPFGDQPAREIWTKMRRMEIEITPKVFAAYCGALAGQGKVDEVKSLIEDMEKDVGFGPDFMTLGIFYNSTKGQNRKDIIENWAKELYPKAWAELAVFEQIEEEEGWMTFKIVLDMTA</sequence>
<dbReference type="OrthoDB" id="185373at2759"/>
<name>A0A3D8SZ95_9HELO</name>
<dbReference type="InterPro" id="IPR051240">
    <property type="entry name" value="Mito_RNA-Proc/Resp"/>
</dbReference>
<protein>
    <recommendedName>
        <fullName evidence="4">Complex I intermediate-associated protein 84</fullName>
    </recommendedName>
</protein>
<evidence type="ECO:0000313" key="3">
    <source>
        <dbReference type="Proteomes" id="UP000256328"/>
    </source>
</evidence>
<organism evidence="2 3">
    <name type="scientific">Coleophoma crateriformis</name>
    <dbReference type="NCBI Taxonomy" id="565419"/>
    <lineage>
        <taxon>Eukaryota</taxon>
        <taxon>Fungi</taxon>
        <taxon>Dikarya</taxon>
        <taxon>Ascomycota</taxon>
        <taxon>Pezizomycotina</taxon>
        <taxon>Leotiomycetes</taxon>
        <taxon>Helotiales</taxon>
        <taxon>Dermateaceae</taxon>
        <taxon>Coleophoma</taxon>
    </lineage>
</organism>
<dbReference type="GO" id="GO:0003729">
    <property type="term" value="F:mRNA binding"/>
    <property type="evidence" value="ECO:0007669"/>
    <property type="project" value="TreeGrafter"/>
</dbReference>
<keyword evidence="3" id="KW-1185">Reference proteome</keyword>
<dbReference type="InterPro" id="IPR011990">
    <property type="entry name" value="TPR-like_helical_dom_sf"/>
</dbReference>